<dbReference type="Pfam" id="PF01381">
    <property type="entry name" value="HTH_3"/>
    <property type="match status" value="1"/>
</dbReference>
<dbReference type="RefSeq" id="WP_078205266.1">
    <property type="nucleotide sequence ID" value="NZ_MUAJ01000030.1"/>
</dbReference>
<comment type="caution">
    <text evidence="4">The sequence shown here is derived from an EMBL/GenBank/DDBJ whole genome shotgun (WGS) entry which is preliminary data.</text>
</comment>
<evidence type="ECO:0000259" key="3">
    <source>
        <dbReference type="PROSITE" id="PS50943"/>
    </source>
</evidence>
<dbReference type="Proteomes" id="UP000190906">
    <property type="component" value="Unassembled WGS sequence"/>
</dbReference>
<gene>
    <name evidence="4" type="ORF">BW897_23975</name>
</gene>
<dbReference type="PROSITE" id="PS50943">
    <property type="entry name" value="HTH_CROC1"/>
    <property type="match status" value="1"/>
</dbReference>
<dbReference type="SUPFAM" id="SSF47413">
    <property type="entry name" value="lambda repressor-like DNA-binding domains"/>
    <property type="match status" value="1"/>
</dbReference>
<organism evidence="4 5">
    <name type="scientific">Bacillus cereus</name>
    <dbReference type="NCBI Taxonomy" id="1396"/>
    <lineage>
        <taxon>Bacteria</taxon>
        <taxon>Bacillati</taxon>
        <taxon>Bacillota</taxon>
        <taxon>Bacilli</taxon>
        <taxon>Bacillales</taxon>
        <taxon>Bacillaceae</taxon>
        <taxon>Bacillus</taxon>
        <taxon>Bacillus cereus group</taxon>
    </lineage>
</organism>
<protein>
    <submittedName>
        <fullName evidence="4">Transcriptional regulator</fullName>
    </submittedName>
</protein>
<dbReference type="AlphaFoldDB" id="A0A1S9TKC2"/>
<dbReference type="SMART" id="SM00530">
    <property type="entry name" value="HTH_XRE"/>
    <property type="match status" value="1"/>
</dbReference>
<proteinExistence type="predicted"/>
<dbReference type="PANTHER" id="PTHR46558">
    <property type="entry name" value="TRACRIPTIONAL REGULATORY PROTEIN-RELATED-RELATED"/>
    <property type="match status" value="1"/>
</dbReference>
<name>A0A1S9TKC2_BACCE</name>
<dbReference type="Gene3D" id="1.10.260.40">
    <property type="entry name" value="lambda repressor-like DNA-binding domains"/>
    <property type="match status" value="1"/>
</dbReference>
<dbReference type="PANTHER" id="PTHR46558:SF11">
    <property type="entry name" value="HTH-TYPE TRANSCRIPTIONAL REGULATOR XRE"/>
    <property type="match status" value="1"/>
</dbReference>
<sequence length="115" mass="13001">MENAIGKRVKEIRAELKMSQSQFAESIGVSKSLISLIELGRKNPSVETINKIARKGNVSIDYIMGRTDNKNSNENDTSEVKSELDNAVDRIEKLTEEQQRFIIKMLNGMVDNIED</sequence>
<feature type="coiled-coil region" evidence="2">
    <location>
        <begin position="77"/>
        <end position="104"/>
    </location>
</feature>
<evidence type="ECO:0000256" key="2">
    <source>
        <dbReference type="SAM" id="Coils"/>
    </source>
</evidence>
<dbReference type="CDD" id="cd00093">
    <property type="entry name" value="HTH_XRE"/>
    <property type="match status" value="1"/>
</dbReference>
<feature type="domain" description="HTH cro/C1-type" evidence="3">
    <location>
        <begin position="9"/>
        <end position="63"/>
    </location>
</feature>
<dbReference type="InterPro" id="IPR001387">
    <property type="entry name" value="Cro/C1-type_HTH"/>
</dbReference>
<dbReference type="EMBL" id="MUAJ01000030">
    <property type="protein sequence ID" value="OOR10199.1"/>
    <property type="molecule type" value="Genomic_DNA"/>
</dbReference>
<evidence type="ECO:0000313" key="5">
    <source>
        <dbReference type="Proteomes" id="UP000190906"/>
    </source>
</evidence>
<evidence type="ECO:0000313" key="4">
    <source>
        <dbReference type="EMBL" id="OOR10199.1"/>
    </source>
</evidence>
<evidence type="ECO:0000256" key="1">
    <source>
        <dbReference type="ARBA" id="ARBA00023125"/>
    </source>
</evidence>
<dbReference type="InterPro" id="IPR010982">
    <property type="entry name" value="Lambda_DNA-bd_dom_sf"/>
</dbReference>
<keyword evidence="1" id="KW-0238">DNA-binding</keyword>
<keyword evidence="2" id="KW-0175">Coiled coil</keyword>
<dbReference type="GO" id="GO:0003677">
    <property type="term" value="F:DNA binding"/>
    <property type="evidence" value="ECO:0007669"/>
    <property type="project" value="UniProtKB-KW"/>
</dbReference>
<accession>A0A1S9TKC2</accession>
<reference evidence="4 5" key="1">
    <citation type="submission" date="2017-01" db="EMBL/GenBank/DDBJ databases">
        <title>Bacillus cereus isolates.</title>
        <authorList>
            <person name="Beno S.M."/>
        </authorList>
    </citation>
    <scope>NUCLEOTIDE SEQUENCE [LARGE SCALE GENOMIC DNA]</scope>
    <source>
        <strain evidence="4 5">FSL H8-0485</strain>
    </source>
</reference>